<reference evidence="1 2" key="1">
    <citation type="submission" date="2018-04" db="EMBL/GenBank/DDBJ databases">
        <title>Chitinophaga fuyangensis sp. nov., isolated from soil in a chemical factory.</title>
        <authorList>
            <person name="Chen K."/>
        </authorList>
    </citation>
    <scope>NUCLEOTIDE SEQUENCE [LARGE SCALE GENOMIC DNA]</scope>
    <source>
        <strain evidence="1 2">LY-1</strain>
    </source>
</reference>
<dbReference type="AlphaFoldDB" id="A0A2T7BJC7"/>
<evidence type="ECO:0008006" key="3">
    <source>
        <dbReference type="Google" id="ProtNLM"/>
    </source>
</evidence>
<evidence type="ECO:0000313" key="1">
    <source>
        <dbReference type="EMBL" id="PUZ26387.1"/>
    </source>
</evidence>
<dbReference type="EMBL" id="QCYK01000002">
    <property type="protein sequence ID" value="PUZ26387.1"/>
    <property type="molecule type" value="Genomic_DNA"/>
</dbReference>
<accession>A0A2T7BJC7</accession>
<gene>
    <name evidence="1" type="ORF">DCC81_12015</name>
</gene>
<dbReference type="Gene3D" id="3.40.960.10">
    <property type="entry name" value="VSR Endonuclease"/>
    <property type="match status" value="1"/>
</dbReference>
<organism evidence="1 2">
    <name type="scientific">Chitinophaga parva</name>
    <dbReference type="NCBI Taxonomy" id="2169414"/>
    <lineage>
        <taxon>Bacteria</taxon>
        <taxon>Pseudomonadati</taxon>
        <taxon>Bacteroidota</taxon>
        <taxon>Chitinophagia</taxon>
        <taxon>Chitinophagales</taxon>
        <taxon>Chitinophagaceae</taxon>
        <taxon>Chitinophaga</taxon>
    </lineage>
</organism>
<protein>
    <recommendedName>
        <fullName evidence="3">DUF559 domain-containing protein</fullName>
    </recommendedName>
</protein>
<comment type="caution">
    <text evidence="1">The sequence shown here is derived from an EMBL/GenBank/DDBJ whole genome shotgun (WGS) entry which is preliminary data.</text>
</comment>
<evidence type="ECO:0000313" key="2">
    <source>
        <dbReference type="Proteomes" id="UP000244450"/>
    </source>
</evidence>
<name>A0A2T7BJC7_9BACT</name>
<dbReference type="OrthoDB" id="583593at2"/>
<keyword evidence="2" id="KW-1185">Reference proteome</keyword>
<proteinExistence type="predicted"/>
<dbReference type="Proteomes" id="UP000244450">
    <property type="component" value="Unassembled WGS sequence"/>
</dbReference>
<sequence>MWSQLAAWSLATGIPVTREHRFHPERKWRFDFALVDHKIAIEYEGIMAGKSRHTTISGYTGDTEKYNAAAELGWTVLRFTVKNSREVITVLEKTIKG</sequence>